<keyword evidence="2" id="KW-1185">Reference proteome</keyword>
<dbReference type="GO" id="GO:0003677">
    <property type="term" value="F:DNA binding"/>
    <property type="evidence" value="ECO:0007669"/>
    <property type="project" value="InterPro"/>
</dbReference>
<sequence>MENYNHDIEKELGFRPKLHPMFDNIENNEVLSPEDVANMLKVSNETVRRWCRTGKLPNYSFGGKYVIIGSDFKEFMRNARSRLRGKGSIRH</sequence>
<dbReference type="SUPFAM" id="SSF46955">
    <property type="entry name" value="Putative DNA-binding domain"/>
    <property type="match status" value="1"/>
</dbReference>
<dbReference type="InterPro" id="IPR009061">
    <property type="entry name" value="DNA-bd_dom_put_sf"/>
</dbReference>
<proteinExistence type="predicted"/>
<reference evidence="1 2" key="1">
    <citation type="submission" date="2020-08" db="EMBL/GenBank/DDBJ databases">
        <title>Genomic Encyclopedia of Type Strains, Phase IV (KMG-IV): sequencing the most valuable type-strain genomes for metagenomic binning, comparative biology and taxonomic classification.</title>
        <authorList>
            <person name="Goeker M."/>
        </authorList>
    </citation>
    <scope>NUCLEOTIDE SEQUENCE [LARGE SCALE GENOMIC DNA]</scope>
    <source>
        <strain evidence="1 2">DSM 14590</strain>
    </source>
</reference>
<organism evidence="1 2">
    <name type="scientific">Parageobacillus toebii NBRC 107807</name>
    <dbReference type="NCBI Taxonomy" id="1223503"/>
    <lineage>
        <taxon>Bacteria</taxon>
        <taxon>Bacillati</taxon>
        <taxon>Bacillota</taxon>
        <taxon>Bacilli</taxon>
        <taxon>Bacillales</taxon>
        <taxon>Anoxybacillaceae</taxon>
        <taxon>Parageobacillus</taxon>
    </lineage>
</organism>
<dbReference type="NCBIfam" id="TIGR01764">
    <property type="entry name" value="excise"/>
    <property type="match status" value="1"/>
</dbReference>
<evidence type="ECO:0000313" key="1">
    <source>
        <dbReference type="EMBL" id="MBB3868680.1"/>
    </source>
</evidence>
<dbReference type="InterPro" id="IPR041657">
    <property type="entry name" value="HTH_17"/>
</dbReference>
<name>A0A6G9J1J2_9BACL</name>
<evidence type="ECO:0000313" key="2">
    <source>
        <dbReference type="Proteomes" id="UP000613002"/>
    </source>
</evidence>
<dbReference type="EMBL" id="JACICZ010000004">
    <property type="protein sequence ID" value="MBB3868680.1"/>
    <property type="molecule type" value="Genomic_DNA"/>
</dbReference>
<dbReference type="AlphaFoldDB" id="A0A6G9J1J2"/>
<dbReference type="Gene3D" id="1.10.1660.10">
    <property type="match status" value="1"/>
</dbReference>
<dbReference type="Pfam" id="PF12728">
    <property type="entry name" value="HTH_17"/>
    <property type="match status" value="1"/>
</dbReference>
<gene>
    <name evidence="1" type="ORF">HNR78_001563</name>
</gene>
<comment type="caution">
    <text evidence="1">The sequence shown here is derived from an EMBL/GenBank/DDBJ whole genome shotgun (WGS) entry which is preliminary data.</text>
</comment>
<protein>
    <submittedName>
        <fullName evidence="1">Excisionase family DNA binding protein</fullName>
    </submittedName>
</protein>
<dbReference type="InterPro" id="IPR010093">
    <property type="entry name" value="SinI_DNA-bd"/>
</dbReference>
<dbReference type="RefSeq" id="WP_062755539.1">
    <property type="nucleotide sequence ID" value="NZ_BDAQ01000011.1"/>
</dbReference>
<accession>A0A6G9J1J2</accession>
<dbReference type="Proteomes" id="UP000613002">
    <property type="component" value="Unassembled WGS sequence"/>
</dbReference>